<dbReference type="RefSeq" id="WP_265133770.1">
    <property type="nucleotide sequence ID" value="NZ_FXTX01000011.1"/>
</dbReference>
<keyword evidence="6 14" id="KW-0479">Metal-binding</keyword>
<evidence type="ECO:0000256" key="11">
    <source>
        <dbReference type="ARBA" id="ARBA00023049"/>
    </source>
</evidence>
<dbReference type="GO" id="GO:0005886">
    <property type="term" value="C:plasma membrane"/>
    <property type="evidence" value="ECO:0007669"/>
    <property type="project" value="UniProtKB-SubCell"/>
</dbReference>
<sequence>MIKLFKIFGIQINLDYSWFIIFFLVSFTLANYYYPSFYPNQNVIIYYLTGMVSAILLFASVLLHELSHSLMAIRFGIPVKDINLFIFGGVAMIEEEPHTPKEEFLIAVAGPLMSIFLGIIFFTISYFYPKDDLLNGIFNYLYMVNFALALFNTIPAFPLDGGRVLRAIIWAKKDLLTATKIASQSGKVFGFILILVGFVSLFSGNIINGLWLGFLGWFLINSANIAYQQTYLAYKLAKYRVKHLTNPLKPIFFNESIISLIDIPIIYKYYPVLMDNGEIRFINLYDFDEYFINENKDKKVKDFSYPIPVFVFTDDTVVKAYKLMNQYNLDFLPVFYNNTFVGIIKREDIENILKG</sequence>
<feature type="binding site" evidence="16">
    <location>
        <position position="160"/>
    </location>
    <ligand>
        <name>Zn(2+)</name>
        <dbReference type="ChEBI" id="CHEBI:29105"/>
        <note>catalytic</note>
    </ligand>
</feature>
<keyword evidence="3 14" id="KW-1003">Cell membrane</keyword>
<dbReference type="Gene3D" id="3.10.580.10">
    <property type="entry name" value="CBS-domain"/>
    <property type="match status" value="1"/>
</dbReference>
<dbReference type="Pfam" id="PF00571">
    <property type="entry name" value="CBS"/>
    <property type="match status" value="1"/>
</dbReference>
<evidence type="ECO:0000256" key="1">
    <source>
        <dbReference type="ARBA" id="ARBA00004651"/>
    </source>
</evidence>
<feature type="transmembrane region" description="Helical" evidence="14">
    <location>
        <begin position="140"/>
        <end position="159"/>
    </location>
</feature>
<evidence type="ECO:0000256" key="16">
    <source>
        <dbReference type="PIRSR" id="PIRSR006404-2"/>
    </source>
</evidence>
<accession>A0AA45WME9</accession>
<dbReference type="GO" id="GO:0006508">
    <property type="term" value="P:proteolysis"/>
    <property type="evidence" value="ECO:0007669"/>
    <property type="project" value="UniProtKB-KW"/>
</dbReference>
<feature type="active site" evidence="15">
    <location>
        <position position="65"/>
    </location>
</feature>
<dbReference type="EMBL" id="FXTX01000011">
    <property type="protein sequence ID" value="SMP13793.1"/>
    <property type="molecule type" value="Genomic_DNA"/>
</dbReference>
<feature type="transmembrane region" description="Helical" evidence="14">
    <location>
        <begin position="104"/>
        <end position="128"/>
    </location>
</feature>
<evidence type="ECO:0000256" key="12">
    <source>
        <dbReference type="ARBA" id="ARBA00023122"/>
    </source>
</evidence>
<evidence type="ECO:0000256" key="13">
    <source>
        <dbReference type="ARBA" id="ARBA00023136"/>
    </source>
</evidence>
<comment type="caution">
    <text evidence="19">The sequence shown here is derived from an EMBL/GenBank/DDBJ whole genome shotgun (WGS) entry which is preliminary data.</text>
</comment>
<evidence type="ECO:0000256" key="9">
    <source>
        <dbReference type="ARBA" id="ARBA00022833"/>
    </source>
</evidence>
<dbReference type="InterPro" id="IPR046342">
    <property type="entry name" value="CBS_dom_sf"/>
</dbReference>
<feature type="binding site" evidence="16">
    <location>
        <position position="64"/>
    </location>
    <ligand>
        <name>Zn(2+)</name>
        <dbReference type="ChEBI" id="CHEBI:29105"/>
        <note>catalytic</note>
    </ligand>
</feature>
<dbReference type="AlphaFoldDB" id="A0AA45WME9"/>
<evidence type="ECO:0000256" key="8">
    <source>
        <dbReference type="ARBA" id="ARBA00022801"/>
    </source>
</evidence>
<keyword evidence="20" id="KW-1185">Reference proteome</keyword>
<dbReference type="PIRSF" id="PIRSF006404">
    <property type="entry name" value="UCP006404_Pept_M50_CBS"/>
    <property type="match status" value="1"/>
</dbReference>
<comment type="similarity">
    <text evidence="2 14">Belongs to the peptidase M50B family.</text>
</comment>
<keyword evidence="11 14" id="KW-0482">Metalloprotease</keyword>
<dbReference type="GO" id="GO:0046872">
    <property type="term" value="F:metal ion binding"/>
    <property type="evidence" value="ECO:0007669"/>
    <property type="project" value="UniProtKB-UniRule"/>
</dbReference>
<comment type="cofactor">
    <cofactor evidence="14 16">
        <name>Zn(2+)</name>
        <dbReference type="ChEBI" id="CHEBI:29105"/>
    </cofactor>
    <text evidence="14 16">Binds 1 zinc ion per subunit.</text>
</comment>
<feature type="transmembrane region" description="Helical" evidence="14">
    <location>
        <begin position="44"/>
        <end position="64"/>
    </location>
</feature>
<keyword evidence="12 17" id="KW-0129">CBS domain</keyword>
<evidence type="ECO:0000256" key="2">
    <source>
        <dbReference type="ARBA" id="ARBA00007931"/>
    </source>
</evidence>
<keyword evidence="9 14" id="KW-0862">Zinc</keyword>
<comment type="subcellular location">
    <subcellularLocation>
        <location evidence="1 14">Cell membrane</location>
        <topology evidence="1 14">Multi-pass membrane protein</topology>
    </subcellularLocation>
</comment>
<dbReference type="PANTHER" id="PTHR39188:SF3">
    <property type="entry name" value="STAGE IV SPORULATION PROTEIN FB"/>
    <property type="match status" value="1"/>
</dbReference>
<evidence type="ECO:0000313" key="20">
    <source>
        <dbReference type="Proteomes" id="UP001157947"/>
    </source>
</evidence>
<dbReference type="SUPFAM" id="SSF54631">
    <property type="entry name" value="CBS-domain pair"/>
    <property type="match status" value="1"/>
</dbReference>
<dbReference type="PANTHER" id="PTHR39188">
    <property type="entry name" value="MEMBRANE-ASSOCIATED ZINC METALLOPROTEASE M50B"/>
    <property type="match status" value="1"/>
</dbReference>
<evidence type="ECO:0000256" key="15">
    <source>
        <dbReference type="PIRSR" id="PIRSR006404-1"/>
    </source>
</evidence>
<keyword evidence="8 14" id="KW-0378">Hydrolase</keyword>
<evidence type="ECO:0000256" key="3">
    <source>
        <dbReference type="ARBA" id="ARBA00022475"/>
    </source>
</evidence>
<evidence type="ECO:0000313" key="19">
    <source>
        <dbReference type="EMBL" id="SMP13793.1"/>
    </source>
</evidence>
<keyword evidence="7" id="KW-0677">Repeat</keyword>
<evidence type="ECO:0000256" key="10">
    <source>
        <dbReference type="ARBA" id="ARBA00022989"/>
    </source>
</evidence>
<evidence type="ECO:0000259" key="18">
    <source>
        <dbReference type="PROSITE" id="PS51371"/>
    </source>
</evidence>
<keyword evidence="13 14" id="KW-0472">Membrane</keyword>
<feature type="transmembrane region" description="Helical" evidence="14">
    <location>
        <begin position="12"/>
        <end position="32"/>
    </location>
</feature>
<dbReference type="InterPro" id="IPR008915">
    <property type="entry name" value="Peptidase_M50"/>
</dbReference>
<dbReference type="GO" id="GO:0008237">
    <property type="term" value="F:metallopeptidase activity"/>
    <property type="evidence" value="ECO:0007669"/>
    <property type="project" value="UniProtKB-UniRule"/>
</dbReference>
<reference evidence="19" key="1">
    <citation type="submission" date="2017-05" db="EMBL/GenBank/DDBJ databases">
        <authorList>
            <person name="Varghese N."/>
            <person name="Submissions S."/>
        </authorList>
    </citation>
    <scope>NUCLEOTIDE SEQUENCE</scope>
    <source>
        <strain evidence="19">DSM 18763</strain>
    </source>
</reference>
<organism evidence="19 20">
    <name type="scientific">Venenivibrio stagnispumantis</name>
    <dbReference type="NCBI Taxonomy" id="407998"/>
    <lineage>
        <taxon>Bacteria</taxon>
        <taxon>Pseudomonadati</taxon>
        <taxon>Aquificota</taxon>
        <taxon>Aquificia</taxon>
        <taxon>Aquificales</taxon>
        <taxon>Hydrogenothermaceae</taxon>
        <taxon>Venenivibrio</taxon>
    </lineage>
</organism>
<evidence type="ECO:0000256" key="4">
    <source>
        <dbReference type="ARBA" id="ARBA00022670"/>
    </source>
</evidence>
<feature type="domain" description="CBS" evidence="18">
    <location>
        <begin position="304"/>
        <end position="355"/>
    </location>
</feature>
<protein>
    <recommendedName>
        <fullName evidence="14">Zinc metalloprotease</fullName>
    </recommendedName>
</protein>
<evidence type="ECO:0000256" key="14">
    <source>
        <dbReference type="PIRNR" id="PIRNR006404"/>
    </source>
</evidence>
<keyword evidence="5 14" id="KW-0812">Transmembrane</keyword>
<evidence type="ECO:0000256" key="17">
    <source>
        <dbReference type="PROSITE-ProRule" id="PRU00703"/>
    </source>
</evidence>
<feature type="transmembrane region" description="Helical" evidence="14">
    <location>
        <begin position="188"/>
        <end position="208"/>
    </location>
</feature>
<dbReference type="PROSITE" id="PS51371">
    <property type="entry name" value="CBS"/>
    <property type="match status" value="1"/>
</dbReference>
<evidence type="ECO:0000256" key="7">
    <source>
        <dbReference type="ARBA" id="ARBA00022737"/>
    </source>
</evidence>
<keyword evidence="4 14" id="KW-0645">Protease</keyword>
<dbReference type="CDD" id="cd06164">
    <property type="entry name" value="S2P-M50_SpoIVFB_CBS"/>
    <property type="match status" value="1"/>
</dbReference>
<dbReference type="Pfam" id="PF02163">
    <property type="entry name" value="Peptidase_M50"/>
    <property type="match status" value="2"/>
</dbReference>
<proteinExistence type="inferred from homology"/>
<dbReference type="InterPro" id="IPR016483">
    <property type="entry name" value="UCP006404_Pept_M50_CBS"/>
</dbReference>
<feature type="binding site" evidence="16">
    <location>
        <position position="68"/>
    </location>
    <ligand>
        <name>Zn(2+)</name>
        <dbReference type="ChEBI" id="CHEBI:29105"/>
        <note>catalytic</note>
    </ligand>
</feature>
<evidence type="ECO:0000256" key="6">
    <source>
        <dbReference type="ARBA" id="ARBA00022723"/>
    </source>
</evidence>
<keyword evidence="10 14" id="KW-1133">Transmembrane helix</keyword>
<gene>
    <name evidence="19" type="ORF">SAMN06264868_11152</name>
</gene>
<evidence type="ECO:0000256" key="5">
    <source>
        <dbReference type="ARBA" id="ARBA00022692"/>
    </source>
</evidence>
<feature type="transmembrane region" description="Helical" evidence="14">
    <location>
        <begin position="214"/>
        <end position="234"/>
    </location>
</feature>
<name>A0AA45WME9_9AQUI</name>
<dbReference type="Proteomes" id="UP001157947">
    <property type="component" value="Unassembled WGS sequence"/>
</dbReference>
<dbReference type="InterPro" id="IPR000644">
    <property type="entry name" value="CBS_dom"/>
</dbReference>